<dbReference type="Proteomes" id="UP000070121">
    <property type="component" value="Unassembled WGS sequence"/>
</dbReference>
<dbReference type="SUPFAM" id="SSF53187">
    <property type="entry name" value="Zn-dependent exopeptidases"/>
    <property type="match status" value="2"/>
</dbReference>
<dbReference type="SUPFAM" id="SSF52025">
    <property type="entry name" value="PA domain"/>
    <property type="match status" value="1"/>
</dbReference>
<dbReference type="Pfam" id="PF04253">
    <property type="entry name" value="TFR_dimer"/>
    <property type="match status" value="1"/>
</dbReference>
<keyword evidence="6" id="KW-0378">Hydrolase</keyword>
<dbReference type="PANTHER" id="PTHR10404:SF46">
    <property type="entry name" value="VACUOLAR PROTEIN SORTING-ASSOCIATED PROTEIN 70"/>
    <property type="match status" value="1"/>
</dbReference>
<dbReference type="GO" id="GO:0004180">
    <property type="term" value="F:carboxypeptidase activity"/>
    <property type="evidence" value="ECO:0007669"/>
    <property type="project" value="UniProtKB-KW"/>
</dbReference>
<organism evidence="6 7">
    <name type="scientific">Colletotrichum salicis</name>
    <dbReference type="NCBI Taxonomy" id="1209931"/>
    <lineage>
        <taxon>Eukaryota</taxon>
        <taxon>Fungi</taxon>
        <taxon>Dikarya</taxon>
        <taxon>Ascomycota</taxon>
        <taxon>Pezizomycotina</taxon>
        <taxon>Sordariomycetes</taxon>
        <taxon>Hypocreomycetidae</taxon>
        <taxon>Glomerellales</taxon>
        <taxon>Glomerellaceae</taxon>
        <taxon>Colletotrichum</taxon>
        <taxon>Colletotrichum acutatum species complex</taxon>
    </lineage>
</organism>
<comment type="similarity">
    <text evidence="1">Belongs to the peptidase M28 family. M28B subfamily.</text>
</comment>
<dbReference type="InterPro" id="IPR002933">
    <property type="entry name" value="Peptidase_M20"/>
</dbReference>
<evidence type="ECO:0000313" key="6">
    <source>
        <dbReference type="EMBL" id="KXH69155.1"/>
    </source>
</evidence>
<proteinExistence type="inferred from homology"/>
<dbReference type="FunFam" id="3.50.30.30:FF:000008">
    <property type="entry name" value="Glutamate carboxypeptidase 2"/>
    <property type="match status" value="1"/>
</dbReference>
<dbReference type="Pfam" id="PF02225">
    <property type="entry name" value="PA"/>
    <property type="match status" value="1"/>
</dbReference>
<feature type="domain" description="Peptidase M28" evidence="5">
    <location>
        <begin position="694"/>
        <end position="888"/>
    </location>
</feature>
<keyword evidence="6" id="KW-0121">Carboxypeptidase</keyword>
<evidence type="ECO:0000256" key="2">
    <source>
        <dbReference type="ARBA" id="ARBA00006247"/>
    </source>
</evidence>
<dbReference type="CDD" id="cd02121">
    <property type="entry name" value="PA_GCPII_like"/>
    <property type="match status" value="1"/>
</dbReference>
<dbReference type="AlphaFoldDB" id="A0A135V988"/>
<evidence type="ECO:0000259" key="4">
    <source>
        <dbReference type="Pfam" id="PF04253"/>
    </source>
</evidence>
<evidence type="ECO:0000256" key="1">
    <source>
        <dbReference type="ARBA" id="ARBA00005634"/>
    </source>
</evidence>
<dbReference type="Gene3D" id="3.50.30.30">
    <property type="match status" value="1"/>
</dbReference>
<dbReference type="InterPro" id="IPR007365">
    <property type="entry name" value="TFR-like_dimer_dom"/>
</dbReference>
<dbReference type="InterPro" id="IPR046450">
    <property type="entry name" value="PA_dom_sf"/>
</dbReference>
<dbReference type="InterPro" id="IPR003137">
    <property type="entry name" value="PA_domain"/>
</dbReference>
<evidence type="ECO:0000259" key="3">
    <source>
        <dbReference type="Pfam" id="PF02225"/>
    </source>
</evidence>
<sequence>MQVPDIDQAHCLAFLSRLIQIKSYSQTDGELEATNFMAEQMKRIGLDSNIFQFDNGRRQNAVGVWKGHNSSASNRTPKTLLFNGHLDTNPVSEGWTIDPWEGKIDEDFIYGIGVSNMKSGCAAYFCAVEALLKAGWRPRGDVVLTYVVGELQGGVGTMALIDQGKINADYFVNCEPSDIQAVTMHAEALVFEIELVGITRHMSAKEEASDAILAACELIPHIAKMKLRGAKSSEHEKCNRCSVGVVHGALGKDLVEWRPAQVADVCKLAGSARYAPGQTQEGVMADIHELVSTVIGNYAGMSATVKQRFEPTMPAFEVPKDSRIVRALNKAYQEVRNYEQPTGVLAPTCFYGSDAGHLFKALGMEGIVCGPGGKYNTRPDEKIMEIKVLQHEAEKLMLESPDTAKLRHWSKLYSAEPHLAGDLAHAERIRDLWISYGIPTKLEEYEVLQNFPKSQALHLLDPDGQTAFRASLTEDEVLEDQTSSPRNGLPAFHGFSANGEVRAELVFANFGELKDFELLESHGISVKDKIVICKYAKVFRGLKVRAAEQFGAAAVILYNDPQEDGEYTVENGYQHYPHGPARHPKTIQRGSVDFFSVAVGDPTTPGYPSLPDIDVERKDPSYATPKIPSLPISYADAIPFLQSLNGHGLGPSQIGGEDGDWKGCLAAVDYCTGPSQAKVFLSNQSTYRYAPIYNVVGTIRGTTEESIVLGNHHDSWCCGAIDPVSGTAAMNEVARALGDLCSKGWKPYRKIILANWDNEEYGLVGSTEWGEHHQDDLSNNCVAYLNVDESTNGGTILGATGSPLLASVLRDVTRMIKSPVNENQTVYDDWLSDQKRANTEQMTPSLDLMGTGSDYTVFFDHLGIPSVDLLFNRQGKGVYPYHSNYDSYYWVENFGDVGFKKHLAMTQLWGLLTVRLAGLGNIAFEAAEYPRILAHHLEKLRAKYDDMLNFSALSGAIIQFQDAAARLDARSPLRVVPGSMQVDKEVNKAYLRLERQFLLPKNAGLPGREWYRHVIFAPGLWYGYDGVIFPGVIECLGDGNIEGAAEWLEKIVAAIQRATYSLL</sequence>
<evidence type="ECO:0000259" key="5">
    <source>
        <dbReference type="Pfam" id="PF04389"/>
    </source>
</evidence>
<dbReference type="InterPro" id="IPR036757">
    <property type="entry name" value="TFR-like_dimer_dom_sf"/>
</dbReference>
<keyword evidence="7" id="KW-1185">Reference proteome</keyword>
<dbReference type="InterPro" id="IPR039373">
    <property type="entry name" value="Peptidase_M28B"/>
</dbReference>
<dbReference type="SUPFAM" id="SSF47672">
    <property type="entry name" value="Transferrin receptor-like dimerisation domain"/>
    <property type="match status" value="1"/>
</dbReference>
<dbReference type="SUPFAM" id="SSF55031">
    <property type="entry name" value="Bacterial exopeptidase dimerisation domain"/>
    <property type="match status" value="1"/>
</dbReference>
<dbReference type="Pfam" id="PF04389">
    <property type="entry name" value="Peptidase_M28"/>
    <property type="match status" value="1"/>
</dbReference>
<protein>
    <submittedName>
        <fullName evidence="6">Glutamate carboxypeptidase II</fullName>
    </submittedName>
</protein>
<feature type="domain" description="PA" evidence="3">
    <location>
        <begin position="502"/>
        <end position="577"/>
    </location>
</feature>
<dbReference type="FunFam" id="3.40.630.10:FF:000101">
    <property type="entry name" value="N-acetylated alpha-linked acidic dipeptidase like 1"/>
    <property type="match status" value="1"/>
</dbReference>
<dbReference type="InterPro" id="IPR007484">
    <property type="entry name" value="Peptidase_M28"/>
</dbReference>
<keyword evidence="6" id="KW-0645">Protease</keyword>
<dbReference type="OrthoDB" id="5841748at2759"/>
<dbReference type="EMBL" id="JFFI01000158">
    <property type="protein sequence ID" value="KXH69155.1"/>
    <property type="molecule type" value="Genomic_DNA"/>
</dbReference>
<dbReference type="InterPro" id="IPR036264">
    <property type="entry name" value="Bact_exopeptidase_dim_dom"/>
</dbReference>
<dbReference type="STRING" id="1209931.A0A135V988"/>
<evidence type="ECO:0000313" key="7">
    <source>
        <dbReference type="Proteomes" id="UP000070121"/>
    </source>
</evidence>
<dbReference type="Pfam" id="PF01546">
    <property type="entry name" value="Peptidase_M20"/>
    <property type="match status" value="1"/>
</dbReference>
<accession>A0A135V988</accession>
<dbReference type="Gene3D" id="1.20.930.40">
    <property type="entry name" value="Transferrin receptor-like, dimerisation domain"/>
    <property type="match status" value="1"/>
</dbReference>
<comment type="similarity">
    <text evidence="2">Belongs to the peptidase M20A family.</text>
</comment>
<dbReference type="PANTHER" id="PTHR10404">
    <property type="entry name" value="N-ACETYLATED-ALPHA-LINKED ACIDIC DIPEPTIDASE"/>
    <property type="match status" value="1"/>
</dbReference>
<feature type="domain" description="Transferrin receptor-like dimerisation" evidence="4">
    <location>
        <begin position="948"/>
        <end position="1062"/>
    </location>
</feature>
<reference evidence="6 7" key="1">
    <citation type="submission" date="2014-02" db="EMBL/GenBank/DDBJ databases">
        <title>The genome sequence of Colletotrichum salicis CBS 607.94.</title>
        <authorList>
            <person name="Baroncelli R."/>
            <person name="Thon M.R."/>
        </authorList>
    </citation>
    <scope>NUCLEOTIDE SEQUENCE [LARGE SCALE GENOMIC DNA]</scope>
    <source>
        <strain evidence="6 7">CBS 607.94</strain>
    </source>
</reference>
<comment type="caution">
    <text evidence="6">The sequence shown here is derived from an EMBL/GenBank/DDBJ whole genome shotgun (WGS) entry which is preliminary data.</text>
</comment>
<dbReference type="Gene3D" id="3.40.630.10">
    <property type="entry name" value="Zn peptidases"/>
    <property type="match status" value="3"/>
</dbReference>
<dbReference type="CDD" id="cd08022">
    <property type="entry name" value="M28_PSMA_like"/>
    <property type="match status" value="1"/>
</dbReference>
<name>A0A135V988_9PEZI</name>
<gene>
    <name evidence="6" type="ORF">CSAL01_08368</name>
</gene>